<proteinExistence type="predicted"/>
<organism evidence="3 4">
    <name type="scientific">Methylophilus flavus</name>
    <dbReference type="NCBI Taxonomy" id="640084"/>
    <lineage>
        <taxon>Bacteria</taxon>
        <taxon>Pseudomonadati</taxon>
        <taxon>Pseudomonadota</taxon>
        <taxon>Betaproteobacteria</taxon>
        <taxon>Nitrosomonadales</taxon>
        <taxon>Methylophilaceae</taxon>
        <taxon>Methylophilus</taxon>
    </lineage>
</organism>
<evidence type="ECO:0000256" key="1">
    <source>
        <dbReference type="SAM" id="MobiDB-lite"/>
    </source>
</evidence>
<feature type="compositionally biased region" description="Basic and acidic residues" evidence="1">
    <location>
        <begin position="69"/>
        <end position="84"/>
    </location>
</feature>
<accession>A0ABW3P7W0</accession>
<gene>
    <name evidence="3" type="ORF">ACFQ2T_00855</name>
</gene>
<protein>
    <submittedName>
        <fullName evidence="3">DUF4124 domain-containing protein</fullName>
    </submittedName>
</protein>
<evidence type="ECO:0000259" key="2">
    <source>
        <dbReference type="Pfam" id="PF13511"/>
    </source>
</evidence>
<name>A0ABW3P7W0_9PROT</name>
<reference evidence="4" key="1">
    <citation type="journal article" date="2019" name="Int. J. Syst. Evol. Microbiol.">
        <title>The Global Catalogue of Microorganisms (GCM) 10K type strain sequencing project: providing services to taxonomists for standard genome sequencing and annotation.</title>
        <authorList>
            <consortium name="The Broad Institute Genomics Platform"/>
            <consortium name="The Broad Institute Genome Sequencing Center for Infectious Disease"/>
            <person name="Wu L."/>
            <person name="Ma J."/>
        </authorList>
    </citation>
    <scope>NUCLEOTIDE SEQUENCE [LARGE SCALE GENOMIC DNA]</scope>
    <source>
        <strain evidence="4">CCUG 58411</strain>
    </source>
</reference>
<comment type="caution">
    <text evidence="3">The sequence shown here is derived from an EMBL/GenBank/DDBJ whole genome shotgun (WGS) entry which is preliminary data.</text>
</comment>
<dbReference type="EMBL" id="JBHTLN010000001">
    <property type="protein sequence ID" value="MFD1121038.1"/>
    <property type="molecule type" value="Genomic_DNA"/>
</dbReference>
<dbReference type="InterPro" id="IPR025392">
    <property type="entry name" value="DUF4124"/>
</dbReference>
<feature type="domain" description="DUF4124" evidence="2">
    <location>
        <begin position="10"/>
        <end position="54"/>
    </location>
</feature>
<feature type="region of interest" description="Disordered" evidence="1">
    <location>
        <begin position="69"/>
        <end position="99"/>
    </location>
</feature>
<evidence type="ECO:0000313" key="3">
    <source>
        <dbReference type="EMBL" id="MFD1121038.1"/>
    </source>
</evidence>
<dbReference type="Pfam" id="PF13511">
    <property type="entry name" value="DUF4124"/>
    <property type="match status" value="1"/>
</dbReference>
<dbReference type="RefSeq" id="WP_379033853.1">
    <property type="nucleotide sequence ID" value="NZ_JBHTLN010000001.1"/>
</dbReference>
<dbReference type="Proteomes" id="UP001597206">
    <property type="component" value="Unassembled WGS sequence"/>
</dbReference>
<sequence>MEVIRNIVLIACMLQMSAHAEIYKWRDAKGVMNYSDVPPPAGKQNVKEIKATKVSNEYPLTRADAYKEDAQQVAAEKETADGKGQKKQPMSDEAAAVAKAAETRMKAQNCAAARSNYRNYAVGGRMQTVNEVGEKEYLSDEQIRENLARAQFEIDENCPVE</sequence>
<keyword evidence="4" id="KW-1185">Reference proteome</keyword>
<evidence type="ECO:0000313" key="4">
    <source>
        <dbReference type="Proteomes" id="UP001597206"/>
    </source>
</evidence>